<reference evidence="2" key="1">
    <citation type="submission" date="2020-03" db="EMBL/GenBank/DDBJ databases">
        <authorList>
            <person name="Weist P."/>
        </authorList>
    </citation>
    <scope>NUCLEOTIDE SEQUENCE</scope>
</reference>
<organism evidence="2 3">
    <name type="scientific">Pleuronectes platessa</name>
    <name type="common">European plaice</name>
    <dbReference type="NCBI Taxonomy" id="8262"/>
    <lineage>
        <taxon>Eukaryota</taxon>
        <taxon>Metazoa</taxon>
        <taxon>Chordata</taxon>
        <taxon>Craniata</taxon>
        <taxon>Vertebrata</taxon>
        <taxon>Euteleostomi</taxon>
        <taxon>Actinopterygii</taxon>
        <taxon>Neopterygii</taxon>
        <taxon>Teleostei</taxon>
        <taxon>Neoteleostei</taxon>
        <taxon>Acanthomorphata</taxon>
        <taxon>Carangaria</taxon>
        <taxon>Pleuronectiformes</taxon>
        <taxon>Pleuronectoidei</taxon>
        <taxon>Pleuronectidae</taxon>
        <taxon>Pleuronectes</taxon>
    </lineage>
</organism>
<feature type="region of interest" description="Disordered" evidence="1">
    <location>
        <begin position="52"/>
        <end position="81"/>
    </location>
</feature>
<proteinExistence type="predicted"/>
<dbReference type="EMBL" id="CADEAL010003002">
    <property type="protein sequence ID" value="CAB1443136.1"/>
    <property type="molecule type" value="Genomic_DNA"/>
</dbReference>
<evidence type="ECO:0000313" key="3">
    <source>
        <dbReference type="Proteomes" id="UP001153269"/>
    </source>
</evidence>
<accession>A0A9N7V6U1</accession>
<dbReference type="Proteomes" id="UP001153269">
    <property type="component" value="Unassembled WGS sequence"/>
</dbReference>
<evidence type="ECO:0000313" key="2">
    <source>
        <dbReference type="EMBL" id="CAB1443136.1"/>
    </source>
</evidence>
<comment type="caution">
    <text evidence="2">The sequence shown here is derived from an EMBL/GenBank/DDBJ whole genome shotgun (WGS) entry which is preliminary data.</text>
</comment>
<sequence length="183" mass="19989">MRHTRRVWWRAPVIQATGSLRLDDRLSSRALSCSGLCRAGVRTKFGIDMVLPGEPGTSRSPKEGCIGPGRTRSRSKPPCRSVVGSRLLHGEKTKRQTWIDLSKNPRGFSLPCLVPLSKAPYSPNICSPGASHSNHSNFYECLIFSSGVVARACNPSYRESEAGGSFELKSSELQRTMSSGCPH</sequence>
<keyword evidence="3" id="KW-1185">Reference proteome</keyword>
<evidence type="ECO:0000256" key="1">
    <source>
        <dbReference type="SAM" id="MobiDB-lite"/>
    </source>
</evidence>
<dbReference type="AlphaFoldDB" id="A0A9N7V6U1"/>
<gene>
    <name evidence="2" type="ORF">PLEPLA_LOCUS30851</name>
</gene>
<name>A0A9N7V6U1_PLEPL</name>
<protein>
    <submittedName>
        <fullName evidence="2">Uncharacterized protein</fullName>
    </submittedName>
</protein>